<sequence>MDIKSYNTYIVSTINNEVQKQVKIINSHVQEQITIELHAILNQFRDPISTRNRDFVNGMFQLISDILRNNNNNYDLSEIKRSLQKYVDERVAFLASTPTSFGIDGINPTGLNTILSQIANEVAILLDKNDMFAEHMEHVIVQYFDAKPTLKYALNNKIKNILENDQNIGEIVINMVSDRLDHELTGDIQKKLTDTIMRMAELIVPRFIESITNIKLQINDINIFRTMIIDLIGETTENKPKILHLYDTLRNKISVNYVQYCVPIIEPNTILLSSLISMDDPLNAMIDYIFVLDIILHGKKSLTENNMGDMATKYIGLIDEIFNGFAPTVSHIINKNNINNTNSMNNKIHDTQNILSINILNKIIQLLWDFMKHITLLNTKIVLNRRTNVEIVNHPVNLHARGKYGNYDADDNTIDFLFSVIKLYIEKIKLNLIEATMFSAHTTDNLMYHQMMQYRGITTRLL</sequence>
<name>A0A3G4ZL15_9VIRU</name>
<gene>
    <name evidence="1" type="ORF">Terrestrivirus2_35</name>
</gene>
<reference evidence="1" key="1">
    <citation type="submission" date="2018-10" db="EMBL/GenBank/DDBJ databases">
        <title>Hidden diversity of soil giant viruses.</title>
        <authorList>
            <person name="Schulz F."/>
            <person name="Alteio L."/>
            <person name="Goudeau D."/>
            <person name="Ryan E.M."/>
            <person name="Malmstrom R.R."/>
            <person name="Blanchard J."/>
            <person name="Woyke T."/>
        </authorList>
    </citation>
    <scope>NUCLEOTIDE SEQUENCE</scope>
    <source>
        <strain evidence="1">TEV1</strain>
    </source>
</reference>
<evidence type="ECO:0000313" key="1">
    <source>
        <dbReference type="EMBL" id="AYV75527.1"/>
    </source>
</evidence>
<protein>
    <submittedName>
        <fullName evidence="1">Uncharacterized protein</fullName>
    </submittedName>
</protein>
<accession>A0A3G4ZL15</accession>
<proteinExistence type="predicted"/>
<dbReference type="EMBL" id="MK071980">
    <property type="protein sequence ID" value="AYV75527.1"/>
    <property type="molecule type" value="Genomic_DNA"/>
</dbReference>
<organism evidence="1">
    <name type="scientific">Terrestrivirus sp</name>
    <dbReference type="NCBI Taxonomy" id="2487775"/>
    <lineage>
        <taxon>Viruses</taxon>
        <taxon>Varidnaviria</taxon>
        <taxon>Bamfordvirae</taxon>
        <taxon>Nucleocytoviricota</taxon>
        <taxon>Megaviricetes</taxon>
        <taxon>Imitervirales</taxon>
        <taxon>Mimiviridae</taxon>
        <taxon>Klosneuvirinae</taxon>
    </lineage>
</organism>